<accession>A0ACB5T968</accession>
<evidence type="ECO:0000313" key="1">
    <source>
        <dbReference type="EMBL" id="GME83730.1"/>
    </source>
</evidence>
<organism evidence="1 2">
    <name type="scientific">Ambrosiozyma monospora</name>
    <name type="common">Yeast</name>
    <name type="synonym">Endomycopsis monosporus</name>
    <dbReference type="NCBI Taxonomy" id="43982"/>
    <lineage>
        <taxon>Eukaryota</taxon>
        <taxon>Fungi</taxon>
        <taxon>Dikarya</taxon>
        <taxon>Ascomycota</taxon>
        <taxon>Saccharomycotina</taxon>
        <taxon>Pichiomycetes</taxon>
        <taxon>Pichiales</taxon>
        <taxon>Pichiaceae</taxon>
        <taxon>Ambrosiozyma</taxon>
    </lineage>
</organism>
<sequence length="277" mass="31781">MITLISLRNSELFELSTITQLESARQGIYTSDDLKDNFKKVRDLIAHVEDGLIFNIDETATRIDLKGYRKLSAIPKETKSNSQNSAGSTSQTAGKLANLEIEDGGKTVPKSMTMLEAITKDGFILIPYIIVPNNHLWSSEIPDQEEKDKDGNTKYLLHMAMSERDWINYDLFFHCIVTCSIPQIEQKRAREGKTTEESLAVLLMDGHNSHHQYRVFYALQQHNIRIIFMPPHTSHRLQHLDVVFFGIFKILLCATIQKTITKEFMKSHVFDISWSIH</sequence>
<reference evidence="1" key="1">
    <citation type="submission" date="2023-04" db="EMBL/GenBank/DDBJ databases">
        <title>Ambrosiozyma monospora NBRC 10751.</title>
        <authorList>
            <person name="Ichikawa N."/>
            <person name="Sato H."/>
            <person name="Tonouchi N."/>
        </authorList>
    </citation>
    <scope>NUCLEOTIDE SEQUENCE</scope>
    <source>
        <strain evidence="1">NBRC 10751</strain>
    </source>
</reference>
<gene>
    <name evidence="1" type="ORF">Amon02_000635900</name>
</gene>
<dbReference type="Proteomes" id="UP001165064">
    <property type="component" value="Unassembled WGS sequence"/>
</dbReference>
<keyword evidence="2" id="KW-1185">Reference proteome</keyword>
<name>A0ACB5T968_AMBMO</name>
<comment type="caution">
    <text evidence="1">The sequence shown here is derived from an EMBL/GenBank/DDBJ whole genome shotgun (WGS) entry which is preliminary data.</text>
</comment>
<evidence type="ECO:0000313" key="2">
    <source>
        <dbReference type="Proteomes" id="UP001165064"/>
    </source>
</evidence>
<protein>
    <submittedName>
        <fullName evidence="1">Unnamed protein product</fullName>
    </submittedName>
</protein>
<dbReference type="EMBL" id="BSXS01004940">
    <property type="protein sequence ID" value="GME83730.1"/>
    <property type="molecule type" value="Genomic_DNA"/>
</dbReference>
<proteinExistence type="predicted"/>